<evidence type="ECO:0000313" key="3">
    <source>
        <dbReference type="Proteomes" id="UP000636800"/>
    </source>
</evidence>
<accession>A0A835UQG7</accession>
<dbReference type="OrthoDB" id="1741599at2759"/>
<name>A0A835UQG7_VANPL</name>
<evidence type="ECO:0000313" key="2">
    <source>
        <dbReference type="EMBL" id="KAG0470138.1"/>
    </source>
</evidence>
<dbReference type="AlphaFoldDB" id="A0A835UQG7"/>
<dbReference type="EMBL" id="JADCNL010000008">
    <property type="protein sequence ID" value="KAG0470138.1"/>
    <property type="molecule type" value="Genomic_DNA"/>
</dbReference>
<feature type="compositionally biased region" description="Polar residues" evidence="1">
    <location>
        <begin position="1"/>
        <end position="10"/>
    </location>
</feature>
<comment type="caution">
    <text evidence="2">The sequence shown here is derived from an EMBL/GenBank/DDBJ whole genome shotgun (WGS) entry which is preliminary data.</text>
</comment>
<gene>
    <name evidence="2" type="ORF">HPP92_016838</name>
</gene>
<reference evidence="2 3" key="1">
    <citation type="journal article" date="2020" name="Nat. Food">
        <title>A phased Vanilla planifolia genome enables genetic improvement of flavour and production.</title>
        <authorList>
            <person name="Hasing T."/>
            <person name="Tang H."/>
            <person name="Brym M."/>
            <person name="Khazi F."/>
            <person name="Huang T."/>
            <person name="Chambers A.H."/>
        </authorList>
    </citation>
    <scope>NUCLEOTIDE SEQUENCE [LARGE SCALE GENOMIC DNA]</scope>
    <source>
        <tissue evidence="2">Leaf</tissue>
    </source>
</reference>
<sequence length="119" mass="12531">MRNQTGTSEPLASANENEDSSVGNLSDASCIPPIFQWMATVLGYPDWVRCSETAGSTGCQSPTPAALTTAPLAINEPQRANGSRSPLPLSSVCRRSLLPGILHGSCTGDHVFGCRHSNF</sequence>
<evidence type="ECO:0000256" key="1">
    <source>
        <dbReference type="SAM" id="MobiDB-lite"/>
    </source>
</evidence>
<keyword evidence="3" id="KW-1185">Reference proteome</keyword>
<proteinExistence type="predicted"/>
<organism evidence="2 3">
    <name type="scientific">Vanilla planifolia</name>
    <name type="common">Vanilla</name>
    <dbReference type="NCBI Taxonomy" id="51239"/>
    <lineage>
        <taxon>Eukaryota</taxon>
        <taxon>Viridiplantae</taxon>
        <taxon>Streptophyta</taxon>
        <taxon>Embryophyta</taxon>
        <taxon>Tracheophyta</taxon>
        <taxon>Spermatophyta</taxon>
        <taxon>Magnoliopsida</taxon>
        <taxon>Liliopsida</taxon>
        <taxon>Asparagales</taxon>
        <taxon>Orchidaceae</taxon>
        <taxon>Vanilloideae</taxon>
        <taxon>Vanilleae</taxon>
        <taxon>Vanilla</taxon>
    </lineage>
</organism>
<feature type="region of interest" description="Disordered" evidence="1">
    <location>
        <begin position="1"/>
        <end position="24"/>
    </location>
</feature>
<protein>
    <submittedName>
        <fullName evidence="2">Uncharacterized protein</fullName>
    </submittedName>
</protein>
<dbReference type="Proteomes" id="UP000636800">
    <property type="component" value="Unassembled WGS sequence"/>
</dbReference>